<dbReference type="InterPro" id="IPR020472">
    <property type="entry name" value="WD40_PAC1"/>
</dbReference>
<keyword evidence="3" id="KW-0812">Transmembrane</keyword>
<dbReference type="PROSITE" id="PS50294">
    <property type="entry name" value="WD_REPEATS_REGION"/>
    <property type="match status" value="6"/>
</dbReference>
<dbReference type="PANTHER" id="PTHR19848">
    <property type="entry name" value="WD40 REPEAT PROTEIN"/>
    <property type="match status" value="1"/>
</dbReference>
<keyword evidence="3" id="KW-1133">Transmembrane helix</keyword>
<name>A0ABY6HMD0_9ARCH</name>
<organism evidence="4 5">
    <name type="scientific">Candidatus Lokiarchaeum ossiferum</name>
    <dbReference type="NCBI Taxonomy" id="2951803"/>
    <lineage>
        <taxon>Archaea</taxon>
        <taxon>Promethearchaeati</taxon>
        <taxon>Promethearchaeota</taxon>
        <taxon>Promethearchaeia</taxon>
        <taxon>Promethearchaeales</taxon>
        <taxon>Promethearchaeaceae</taxon>
        <taxon>Candidatus Lokiarchaeum</taxon>
    </lineage>
</organism>
<proteinExistence type="predicted"/>
<dbReference type="Proteomes" id="UP001208689">
    <property type="component" value="Chromosome"/>
</dbReference>
<dbReference type="InterPro" id="IPR036322">
    <property type="entry name" value="WD40_repeat_dom_sf"/>
</dbReference>
<feature type="transmembrane region" description="Helical" evidence="3">
    <location>
        <begin position="950"/>
        <end position="970"/>
    </location>
</feature>
<dbReference type="Gene3D" id="2.130.10.10">
    <property type="entry name" value="YVTN repeat-like/Quinoprotein amine dehydrogenase"/>
    <property type="match status" value="4"/>
</dbReference>
<keyword evidence="3" id="KW-0472">Membrane</keyword>
<evidence type="ECO:0008006" key="6">
    <source>
        <dbReference type="Google" id="ProtNLM"/>
    </source>
</evidence>
<evidence type="ECO:0000256" key="3">
    <source>
        <dbReference type="SAM" id="Phobius"/>
    </source>
</evidence>
<dbReference type="InterPro" id="IPR001680">
    <property type="entry name" value="WD40_rpt"/>
</dbReference>
<accession>A0ABY6HMD0</accession>
<evidence type="ECO:0000256" key="2">
    <source>
        <dbReference type="ARBA" id="ARBA00022737"/>
    </source>
</evidence>
<feature type="transmembrane region" description="Helical" evidence="3">
    <location>
        <begin position="990"/>
        <end position="1017"/>
    </location>
</feature>
<evidence type="ECO:0000313" key="5">
    <source>
        <dbReference type="Proteomes" id="UP001208689"/>
    </source>
</evidence>
<dbReference type="CDD" id="cd00200">
    <property type="entry name" value="WD40"/>
    <property type="match status" value="2"/>
</dbReference>
<dbReference type="PROSITE" id="PS50082">
    <property type="entry name" value="WD_REPEATS_2"/>
    <property type="match status" value="10"/>
</dbReference>
<dbReference type="InterPro" id="IPR015943">
    <property type="entry name" value="WD40/YVTN_repeat-like_dom_sf"/>
</dbReference>
<sequence length="1030" mass="116595">MGRSKEIFRIPNILRRNVLTGHDSPVEAIIVREKYIFSASRFGKIIIWDLHTGEIIKSLEGHTSSVNCLDFQKGQLISGSNDKTIRIWSCDSGECIKILHGHTAAILSVSIQDNYIASGSDDSTIKIWKLDSGELIQTIEAHSRSVSGVKFCEDKLFTVSWDHFLKIWDINSWQCVGSYEEHFDAIAAMDVSSKFIVTGDQTGYFNVWDSKTYELLHHLKHHRLSVMGIKIDGNYLYSTSKDKTILITDLSTGVMVKKLEGHQDATVGIDKLGNLVVTSSADKTISIWDDFSLHSQYRIKAHDGLILGTKAQNNTLVTASIDNLLKIWNVKKGELIKTIALEENSWVWGLAFSNNQILASSDEGVYRLYDLNTGQKLLELKGHEGKVYRAMMRNNKAITSGWDTTSRVWDLTTGECLHVLRGHTYAVYSSVITEDGMYVTGSSDGTIRVWDSDGHLKHIINYHQDEVFHLETQGNLVASASGDGICGVFNYKTGETIAEFDDHTDQVWCVLIHNDIVISGSADNSIKVWSLKTKECLDTLEGHTDNVKDLALSGNFLISGSLDSIIRIWDISKYFDEKLEIDETITQDFDVLGAQIQMARTYDLVPAELGSPGIIRILYGMKPLSPDTSCDHEKFVLVLKKSAKTWYNLGKLGYAPWLSDIPRGIEGGTIPIGETETLGIVLEEFMKGFRDNGDLFWMGLLRRFGNKIETLLPEKWSFDLNFSGQGPNPIEGYKWHHLGPRINEVELKDREETALIFQLRLKNINEWILPLVKAFEIQVKDDRGDVDYINFSNFRPDKDGNWCSTAMFKIDAGYKMEPKAIIFFTDVNVIYESLLAPSFQGTNILKQLSLLRHDNEDLRVKVDTIQQQFLLLSEKISTTNTSKIVPKKKNDLVPKTILPGYQLQNLYTCPKGKKIFKRIEKQYQEPAIGTLNVNIGGYFNKFLEHIQPKFILFTSASSITAALIIILLYIQGIFQINFLGTSIEIAGNEIQWAEIILNLLIYFVLIFVLVISISNWIRFQHKKKKRRSFN</sequence>
<dbReference type="PROSITE" id="PS00678">
    <property type="entry name" value="WD_REPEATS_1"/>
    <property type="match status" value="4"/>
</dbReference>
<dbReference type="SUPFAM" id="SSF50978">
    <property type="entry name" value="WD40 repeat-like"/>
    <property type="match status" value="2"/>
</dbReference>
<dbReference type="SMART" id="SM00320">
    <property type="entry name" value="WD40"/>
    <property type="match status" value="14"/>
</dbReference>
<keyword evidence="1" id="KW-0853">WD repeat</keyword>
<gene>
    <name evidence="4" type="ORF">NEF87_000955</name>
</gene>
<dbReference type="PRINTS" id="PR00320">
    <property type="entry name" value="GPROTEINBRPT"/>
</dbReference>
<evidence type="ECO:0000313" key="4">
    <source>
        <dbReference type="EMBL" id="UYP44670.1"/>
    </source>
</evidence>
<keyword evidence="5" id="KW-1185">Reference proteome</keyword>
<protein>
    <recommendedName>
        <fullName evidence="6">WD40 repeat domain-containing protein</fullName>
    </recommendedName>
</protein>
<dbReference type="PANTHER" id="PTHR19848:SF8">
    <property type="entry name" value="F-BOX AND WD REPEAT DOMAIN CONTAINING 7"/>
    <property type="match status" value="1"/>
</dbReference>
<reference evidence="4" key="1">
    <citation type="submission" date="2022-09" db="EMBL/GenBank/DDBJ databases">
        <title>Actin cytoskeleton and complex cell architecture in an #Asgard archaeon.</title>
        <authorList>
            <person name="Ponce Toledo R.I."/>
            <person name="Schleper C."/>
            <person name="Rodrigues Oliveira T."/>
            <person name="Wollweber F."/>
            <person name="Xu J."/>
            <person name="Rittmann S."/>
            <person name="Klingl A."/>
            <person name="Pilhofer M."/>
        </authorList>
    </citation>
    <scope>NUCLEOTIDE SEQUENCE</scope>
    <source>
        <strain evidence="4">B-35</strain>
    </source>
</reference>
<dbReference type="Pfam" id="PF00400">
    <property type="entry name" value="WD40"/>
    <property type="match status" value="8"/>
</dbReference>
<keyword evidence="2" id="KW-0677">Repeat</keyword>
<dbReference type="InterPro" id="IPR019775">
    <property type="entry name" value="WD40_repeat_CS"/>
</dbReference>
<dbReference type="EMBL" id="CP104013">
    <property type="protein sequence ID" value="UYP44670.1"/>
    <property type="molecule type" value="Genomic_DNA"/>
</dbReference>
<evidence type="ECO:0000256" key="1">
    <source>
        <dbReference type="ARBA" id="ARBA00022574"/>
    </source>
</evidence>